<accession>A0A167X685</accession>
<dbReference type="RefSeq" id="WP_066080196.1">
    <property type="nucleotide sequence ID" value="NZ_FRDK01000003.1"/>
</dbReference>
<dbReference type="EMBL" id="LVJE01000013">
    <property type="protein sequence ID" value="OAB28054.1"/>
    <property type="molecule type" value="Genomic_DNA"/>
</dbReference>
<keyword evidence="1" id="KW-0732">Signal</keyword>
<evidence type="ECO:0000313" key="2">
    <source>
        <dbReference type="EMBL" id="OAB28054.1"/>
    </source>
</evidence>
<dbReference type="Proteomes" id="UP000077164">
    <property type="component" value="Unassembled WGS sequence"/>
</dbReference>
<sequence>MKKTTRKILSIILLSTFFDLTACNHDVLNENIQNIDAGIKSKKITFDQFKKQKKAFSIVSDINKKQNELKLLSNKTTNNTVSNFTIDTQKGLHLEYANLHSFTFPIHREVDNGKVENLVLSFQNDGSYKVKILKYNLTQQEKIDIANDQLKNIQNPIITIPIENFNLNAKISSCETVTETIWVSCSHGIHNSSNINTWAQCEAATPPRVYTVSKIKCITADGSTGGSPPIDDGFGDNYGTGGGSYPVNYPTPETNPYEYENGISTPILTTQNNYDIRNTQLFNQSLTPQQTQWSSENLNAYNFILNLVRNKNWTDESKGFGKDLIDLIISSNLNIFTSYSNLSYEFNNLSDFEHFINYEEDLNIVSVAIPFQVDKKITNRNIKIAPLLDLRLQIVITPSPNFSLDETNSTTFLESTLLPGNSWTQTAFIVTKSSSNDAGTTAEITITGYINIGVKVADYEIGAKRLKEIIISIDKNTGNINYTKVKNLN</sequence>
<feature type="signal peptide" evidence="1">
    <location>
        <begin position="1"/>
        <end position="22"/>
    </location>
</feature>
<comment type="caution">
    <text evidence="2">The sequence shown here is derived from an EMBL/GenBank/DDBJ whole genome shotgun (WGS) entry which is preliminary data.</text>
</comment>
<feature type="chain" id="PRO_5007894260" evidence="1">
    <location>
        <begin position="23"/>
        <end position="489"/>
    </location>
</feature>
<evidence type="ECO:0000313" key="3">
    <source>
        <dbReference type="Proteomes" id="UP000077164"/>
    </source>
</evidence>
<dbReference type="AlphaFoldDB" id="A0A167X685"/>
<evidence type="ECO:0000256" key="1">
    <source>
        <dbReference type="SAM" id="SignalP"/>
    </source>
</evidence>
<organism evidence="2 3">
    <name type="scientific">Flavobacterium fryxellicola</name>
    <dbReference type="NCBI Taxonomy" id="249352"/>
    <lineage>
        <taxon>Bacteria</taxon>
        <taxon>Pseudomonadati</taxon>
        <taxon>Bacteroidota</taxon>
        <taxon>Flavobacteriia</taxon>
        <taxon>Flavobacteriales</taxon>
        <taxon>Flavobacteriaceae</taxon>
        <taxon>Flavobacterium</taxon>
    </lineage>
</organism>
<protein>
    <submittedName>
        <fullName evidence="2">Uncharacterized protein</fullName>
    </submittedName>
</protein>
<reference evidence="2 3" key="1">
    <citation type="submission" date="2016-03" db="EMBL/GenBank/DDBJ databases">
        <title>Draft genome sequence of Flavobacterium fryxellicola DSM 16209.</title>
        <authorList>
            <person name="Shin S.-K."/>
            <person name="Yi H."/>
        </authorList>
    </citation>
    <scope>NUCLEOTIDE SEQUENCE [LARGE SCALE GENOMIC DNA]</scope>
    <source>
        <strain evidence="2 3">DSM 16209</strain>
    </source>
</reference>
<proteinExistence type="predicted"/>
<name>A0A167X685_9FLAO</name>
<dbReference type="STRING" id="249352.SAMN05444395_103116"/>
<gene>
    <name evidence="2" type="ORF">FBFR_09395</name>
</gene>
<keyword evidence="3" id="KW-1185">Reference proteome</keyword>
<dbReference type="OrthoDB" id="3078827at2"/>